<dbReference type="GO" id="GO:0033215">
    <property type="term" value="P:reductive iron assimilation"/>
    <property type="evidence" value="ECO:0007669"/>
    <property type="project" value="TreeGrafter"/>
</dbReference>
<dbReference type="GO" id="GO:0005507">
    <property type="term" value="F:copper ion binding"/>
    <property type="evidence" value="ECO:0007669"/>
    <property type="project" value="InterPro"/>
</dbReference>
<protein>
    <recommendedName>
        <fullName evidence="8">Laccase</fullName>
    </recommendedName>
</protein>
<feature type="domain" description="Plastocyanin-like" evidence="5">
    <location>
        <begin position="244"/>
        <end position="379"/>
    </location>
</feature>
<dbReference type="InterPro" id="IPR044130">
    <property type="entry name" value="CuRO_2_Fet3-like"/>
</dbReference>
<evidence type="ECO:0000313" key="6">
    <source>
        <dbReference type="EMBL" id="KAE9977674.1"/>
    </source>
</evidence>
<comment type="similarity">
    <text evidence="1">Belongs to the multicopper oxidase family.</text>
</comment>
<dbReference type="SUPFAM" id="SSF49503">
    <property type="entry name" value="Cupredoxins"/>
    <property type="match status" value="2"/>
</dbReference>
<evidence type="ECO:0000256" key="1">
    <source>
        <dbReference type="ARBA" id="ARBA00010609"/>
    </source>
</evidence>
<keyword evidence="2" id="KW-0479">Metal-binding</keyword>
<dbReference type="PROSITE" id="PS00080">
    <property type="entry name" value="MULTICOPPER_OXIDASE2"/>
    <property type="match status" value="1"/>
</dbReference>
<evidence type="ECO:0000256" key="3">
    <source>
        <dbReference type="ARBA" id="ARBA00022729"/>
    </source>
</evidence>
<dbReference type="EMBL" id="WNWQ01000126">
    <property type="protein sequence ID" value="KAE9977674.1"/>
    <property type="molecule type" value="Genomic_DNA"/>
</dbReference>
<evidence type="ECO:0000259" key="4">
    <source>
        <dbReference type="Pfam" id="PF00394"/>
    </source>
</evidence>
<sequence length="452" mass="49208">MGQYPDGLRGPFLVHDPEPPWKGQIEKEYTITLSDWYHKQMPELISQFHSSGNGFEPVPDSFLINDGKDANYLVQPGKSYFFRILNIGAFPSFFFSIEDHDFQIVEIDGVYTVPTTASTLLVGTAMRYGILVLAKTNSTKNFDITVVADASMFQTAFTGTSLVASGSLQYDANGPKATARTDAAALVSWGNAGSLPPPIDDIGILPLDNQPILEPVTKRITLDFSQTVINGITRDIINGVTYLMPKVPTLYTALSVDPDDAQNESIYGVNVNPHTIGFGDIVEVVLNNRNPGVHSGHPWHLHGHHFQVVARSGDGVNATYAGNDSLPAIPMKRDVAGVRPGGYLVIRFQADNPGINLLHCHIEWHVQSGLTATIIEAPDRIEFDAPQDQLDVCKAQGIPTEGNAAGNVDDVYDLRGANVDVPQVDNGAMWSVNQTVVRRARRIRAVAPKRSG</sequence>
<dbReference type="Pfam" id="PF07731">
    <property type="entry name" value="Cu-oxidase_2"/>
    <property type="match status" value="1"/>
</dbReference>
<evidence type="ECO:0008006" key="8">
    <source>
        <dbReference type="Google" id="ProtNLM"/>
    </source>
</evidence>
<dbReference type="AlphaFoldDB" id="A0A8H3UZN2"/>
<proteinExistence type="inferred from homology"/>
<dbReference type="InterPro" id="IPR002355">
    <property type="entry name" value="Cu_oxidase_Cu_BS"/>
</dbReference>
<feature type="domain" description="Plastocyanin-like" evidence="4">
    <location>
        <begin position="28"/>
        <end position="163"/>
    </location>
</feature>
<dbReference type="GO" id="GO:0033573">
    <property type="term" value="C:high-affinity iron permease complex"/>
    <property type="evidence" value="ECO:0007669"/>
    <property type="project" value="TreeGrafter"/>
</dbReference>
<dbReference type="GO" id="GO:0004322">
    <property type="term" value="F:ferroxidase activity"/>
    <property type="evidence" value="ECO:0007669"/>
    <property type="project" value="TreeGrafter"/>
</dbReference>
<dbReference type="GO" id="GO:0010106">
    <property type="term" value="P:cellular response to iron ion starvation"/>
    <property type="evidence" value="ECO:0007669"/>
    <property type="project" value="TreeGrafter"/>
</dbReference>
<comment type="caution">
    <text evidence="6">The sequence shown here is derived from an EMBL/GenBank/DDBJ whole genome shotgun (WGS) entry which is preliminary data.</text>
</comment>
<dbReference type="CDD" id="cd13877">
    <property type="entry name" value="CuRO_2_Fet3p_like"/>
    <property type="match status" value="1"/>
</dbReference>
<dbReference type="Pfam" id="PF00394">
    <property type="entry name" value="Cu-oxidase"/>
    <property type="match status" value="1"/>
</dbReference>
<organism evidence="6 7">
    <name type="scientific">Venturia inaequalis</name>
    <name type="common">Apple scab fungus</name>
    <dbReference type="NCBI Taxonomy" id="5025"/>
    <lineage>
        <taxon>Eukaryota</taxon>
        <taxon>Fungi</taxon>
        <taxon>Dikarya</taxon>
        <taxon>Ascomycota</taxon>
        <taxon>Pezizomycotina</taxon>
        <taxon>Dothideomycetes</taxon>
        <taxon>Pleosporomycetidae</taxon>
        <taxon>Venturiales</taxon>
        <taxon>Venturiaceae</taxon>
        <taxon>Venturia</taxon>
    </lineage>
</organism>
<name>A0A8H3UZN2_VENIN</name>
<dbReference type="InterPro" id="IPR045087">
    <property type="entry name" value="Cu-oxidase_fam"/>
</dbReference>
<evidence type="ECO:0000259" key="5">
    <source>
        <dbReference type="Pfam" id="PF07731"/>
    </source>
</evidence>
<dbReference type="Gene3D" id="2.60.40.420">
    <property type="entry name" value="Cupredoxins - blue copper proteins"/>
    <property type="match status" value="2"/>
</dbReference>
<keyword evidence="3" id="KW-0732">Signal</keyword>
<dbReference type="InterPro" id="IPR001117">
    <property type="entry name" value="Cu-oxidase_2nd"/>
</dbReference>
<dbReference type="PANTHER" id="PTHR11709">
    <property type="entry name" value="MULTI-COPPER OXIDASE"/>
    <property type="match status" value="1"/>
</dbReference>
<dbReference type="Proteomes" id="UP000433883">
    <property type="component" value="Unassembled WGS sequence"/>
</dbReference>
<dbReference type="PANTHER" id="PTHR11709:SF361">
    <property type="entry name" value="IRON TRANSPORT MULTICOPPER OXIDASE FET3"/>
    <property type="match status" value="1"/>
</dbReference>
<evidence type="ECO:0000256" key="2">
    <source>
        <dbReference type="ARBA" id="ARBA00022723"/>
    </source>
</evidence>
<reference evidence="6 7" key="1">
    <citation type="submission" date="2019-11" db="EMBL/GenBank/DDBJ databases">
        <title>Venturia inaequalis Genome Resource.</title>
        <authorList>
            <person name="Lichtner F.J."/>
        </authorList>
    </citation>
    <scope>NUCLEOTIDE SEQUENCE [LARGE SCALE GENOMIC DNA]</scope>
    <source>
        <strain evidence="6">Bline_iso_100314</strain>
    </source>
</reference>
<dbReference type="InterPro" id="IPR008972">
    <property type="entry name" value="Cupredoxin"/>
</dbReference>
<dbReference type="InterPro" id="IPR011706">
    <property type="entry name" value="Cu-oxidase_C"/>
</dbReference>
<gene>
    <name evidence="6" type="ORF">BLS_001198</name>
</gene>
<dbReference type="OrthoDB" id="2121828at2759"/>
<evidence type="ECO:0000313" key="7">
    <source>
        <dbReference type="Proteomes" id="UP000433883"/>
    </source>
</evidence>
<accession>A0A8H3UZN2</accession>